<dbReference type="EMBL" id="MH923363">
    <property type="protein sequence ID" value="QBQ01599.1"/>
    <property type="molecule type" value="Genomic_DNA"/>
</dbReference>
<gene>
    <name evidence="1" type="ORF">HycuGV_00046</name>
</gene>
<evidence type="ECO:0000313" key="2">
    <source>
        <dbReference type="Proteomes" id="UP000831479"/>
    </source>
</evidence>
<name>A0AAF1D271_9BBAC</name>
<proteinExistence type="predicted"/>
<accession>A0AAF1D271</accession>
<dbReference type="Proteomes" id="UP000831479">
    <property type="component" value="Segment"/>
</dbReference>
<organism evidence="1 2">
    <name type="scientific">Hyphantria cunea granulovirus</name>
    <dbReference type="NCBI Taxonomy" id="307448"/>
    <lineage>
        <taxon>Viruses</taxon>
        <taxon>Viruses incertae sedis</taxon>
        <taxon>Naldaviricetes</taxon>
        <taxon>Lefavirales</taxon>
        <taxon>Baculoviridae</taxon>
        <taxon>Betabaculovirus</taxon>
        <taxon>Betabaculovirus hycuneae</taxon>
    </lineage>
</organism>
<keyword evidence="2" id="KW-1185">Reference proteome</keyword>
<protein>
    <submittedName>
        <fullName evidence="1">Uncharacterized protein</fullName>
    </submittedName>
</protein>
<sequence>MNLYSLCILNVLMPRVKQTCLLYLLHLQYIVNKLPFSIRQDVYNNVPLYAVDVIVLCLVAKQHCWGQVYLRHLFCPVSHCVRLKFLQPLHVVQRYCEAQNYMYPLKVTTPTSFNVVH</sequence>
<reference evidence="1" key="1">
    <citation type="journal article" date="2019" name="Genomics">
        <title>Genome sequence analysis and organization of the Hyphantria cunea granulovirus (HycuGV-Hc1) from Turkey.</title>
        <authorList>
            <person name="Gencer D."/>
            <person name="Bayramoglu Z."/>
            <person name="Nalcacioglu R."/>
            <person name="Demirbag Z."/>
            <person name="Demir I."/>
        </authorList>
    </citation>
    <scope>NUCLEOTIDE SEQUENCE</scope>
    <source>
        <strain evidence="1">Hc1</strain>
    </source>
</reference>
<evidence type="ECO:0000313" key="1">
    <source>
        <dbReference type="EMBL" id="QBQ01599.1"/>
    </source>
</evidence>